<evidence type="ECO:0000313" key="1">
    <source>
        <dbReference type="EMBL" id="MPM93203.1"/>
    </source>
</evidence>
<accession>A0A645DX69</accession>
<dbReference type="AlphaFoldDB" id="A0A645DX69"/>
<proteinExistence type="predicted"/>
<dbReference type="EMBL" id="VSSQ01040040">
    <property type="protein sequence ID" value="MPM93203.1"/>
    <property type="molecule type" value="Genomic_DNA"/>
</dbReference>
<organism evidence="1">
    <name type="scientific">bioreactor metagenome</name>
    <dbReference type="NCBI Taxonomy" id="1076179"/>
    <lineage>
        <taxon>unclassified sequences</taxon>
        <taxon>metagenomes</taxon>
        <taxon>ecological metagenomes</taxon>
    </lineage>
</organism>
<gene>
    <name evidence="1" type="ORF">SDC9_140339</name>
</gene>
<comment type="caution">
    <text evidence="1">The sequence shown here is derived from an EMBL/GenBank/DDBJ whole genome shotgun (WGS) entry which is preliminary data.</text>
</comment>
<protein>
    <submittedName>
        <fullName evidence="1">Uncharacterized protein</fullName>
    </submittedName>
</protein>
<reference evidence="1" key="1">
    <citation type="submission" date="2019-08" db="EMBL/GenBank/DDBJ databases">
        <authorList>
            <person name="Kucharzyk K."/>
            <person name="Murdoch R.W."/>
            <person name="Higgins S."/>
            <person name="Loffler F."/>
        </authorList>
    </citation>
    <scope>NUCLEOTIDE SEQUENCE</scope>
</reference>
<sequence length="83" mass="8699">MAYGGPGHGAVLRVLEIDFQRLLDHIGGQRLVRGIVVELGDGQKSGAAIGLRGQLDLSTQIAGRVCNAVHHHQNAQHCAVGIA</sequence>
<name>A0A645DX69_9ZZZZ</name>